<accession>X1HMA4</accession>
<feature type="non-terminal residue" evidence="1">
    <location>
        <position position="1"/>
    </location>
</feature>
<feature type="non-terminal residue" evidence="1">
    <location>
        <position position="263"/>
    </location>
</feature>
<organism evidence="1">
    <name type="scientific">marine sediment metagenome</name>
    <dbReference type="NCBI Taxonomy" id="412755"/>
    <lineage>
        <taxon>unclassified sequences</taxon>
        <taxon>metagenomes</taxon>
        <taxon>ecological metagenomes</taxon>
    </lineage>
</organism>
<name>X1HMA4_9ZZZZ</name>
<dbReference type="AlphaFoldDB" id="X1HMA4"/>
<evidence type="ECO:0000313" key="1">
    <source>
        <dbReference type="EMBL" id="GAH71276.1"/>
    </source>
</evidence>
<evidence type="ECO:0008006" key="2">
    <source>
        <dbReference type="Google" id="ProtNLM"/>
    </source>
</evidence>
<sequence>SVKTRTIYNEIPQSHKASYTGLLLRDRTWLAIERPALDQFRRHFAPRGTVIPRSWMSSTTEGGTQNLNFIIYANSGRQADCQGISGLMPEERRALDLGRLLVAGKWFRESDEASVILSSHVAFDLLGFTSEDVESGRARLRIRGTELALVGVLDSARLEQVRDLDDESYAPLDTATQSAFGAKLKGGEFSENIVEIVKLPHISTEATAIVPYDVCRRMGGRLVSTAVVFEEGYDFEQDLKDFLGVGEEELHAEDGGAHDELDT</sequence>
<comment type="caution">
    <text evidence="1">The sequence shown here is derived from an EMBL/GenBank/DDBJ whole genome shotgun (WGS) entry which is preliminary data.</text>
</comment>
<reference evidence="1" key="1">
    <citation type="journal article" date="2014" name="Front. Microbiol.">
        <title>High frequency of phylogenetically diverse reductive dehalogenase-homologous genes in deep subseafloor sedimentary metagenomes.</title>
        <authorList>
            <person name="Kawai M."/>
            <person name="Futagami T."/>
            <person name="Toyoda A."/>
            <person name="Takaki Y."/>
            <person name="Nishi S."/>
            <person name="Hori S."/>
            <person name="Arai W."/>
            <person name="Tsubouchi T."/>
            <person name="Morono Y."/>
            <person name="Uchiyama I."/>
            <person name="Ito T."/>
            <person name="Fujiyama A."/>
            <person name="Inagaki F."/>
            <person name="Takami H."/>
        </authorList>
    </citation>
    <scope>NUCLEOTIDE SEQUENCE</scope>
    <source>
        <strain evidence="1">Expedition CK06-06</strain>
    </source>
</reference>
<gene>
    <name evidence="1" type="ORF">S03H2_49292</name>
</gene>
<dbReference type="EMBL" id="BARU01031137">
    <property type="protein sequence ID" value="GAH71276.1"/>
    <property type="molecule type" value="Genomic_DNA"/>
</dbReference>
<proteinExistence type="predicted"/>
<protein>
    <recommendedName>
        <fullName evidence="2">MacB-like periplasmic core domain-containing protein</fullName>
    </recommendedName>
</protein>